<protein>
    <submittedName>
        <fullName evidence="1">Uncharacterized protein</fullName>
    </submittedName>
</protein>
<dbReference type="EMBL" id="REGN01003097">
    <property type="protein sequence ID" value="RNA24562.1"/>
    <property type="molecule type" value="Genomic_DNA"/>
</dbReference>
<reference evidence="1 2" key="1">
    <citation type="journal article" date="2018" name="Sci. Rep.">
        <title>Genomic signatures of local adaptation to the degree of environmental predictability in rotifers.</title>
        <authorList>
            <person name="Franch-Gras L."/>
            <person name="Hahn C."/>
            <person name="Garcia-Roger E.M."/>
            <person name="Carmona M.J."/>
            <person name="Serra M."/>
            <person name="Gomez A."/>
        </authorList>
    </citation>
    <scope>NUCLEOTIDE SEQUENCE [LARGE SCALE GENOMIC DNA]</scope>
    <source>
        <strain evidence="1">HYR1</strain>
    </source>
</reference>
<keyword evidence="2" id="KW-1185">Reference proteome</keyword>
<comment type="caution">
    <text evidence="1">The sequence shown here is derived from an EMBL/GenBank/DDBJ whole genome shotgun (WGS) entry which is preliminary data.</text>
</comment>
<organism evidence="1 2">
    <name type="scientific">Brachionus plicatilis</name>
    <name type="common">Marine rotifer</name>
    <name type="synonym">Brachionus muelleri</name>
    <dbReference type="NCBI Taxonomy" id="10195"/>
    <lineage>
        <taxon>Eukaryota</taxon>
        <taxon>Metazoa</taxon>
        <taxon>Spiralia</taxon>
        <taxon>Gnathifera</taxon>
        <taxon>Rotifera</taxon>
        <taxon>Eurotatoria</taxon>
        <taxon>Monogononta</taxon>
        <taxon>Pseudotrocha</taxon>
        <taxon>Ploima</taxon>
        <taxon>Brachionidae</taxon>
        <taxon>Brachionus</taxon>
    </lineage>
</organism>
<gene>
    <name evidence="1" type="ORF">BpHYR1_030135</name>
</gene>
<evidence type="ECO:0000313" key="1">
    <source>
        <dbReference type="EMBL" id="RNA24562.1"/>
    </source>
</evidence>
<accession>A0A3M7RLX3</accession>
<sequence>MTEVKQEPLIAREKSISLLTKKTDKLNVYKRVLLMAKEVYENIKFENLNTFPDLTDTENLKLKVKYKIIEPNETDRYLVRHIFFNANQIHLNQGDVKFDQQTDHLVLDKPVPSKLSVQNQKPNSAAKKRVLSNALQLNEKVDSLQVENDISLKREKSQIIEVSNHNESERPKSRAFSNAFQIMETVENNEAKEEPSLTRDKSQIFLKKKSSKFITFFYIILCKITQFNANMYFANF</sequence>
<evidence type="ECO:0000313" key="2">
    <source>
        <dbReference type="Proteomes" id="UP000276133"/>
    </source>
</evidence>
<dbReference type="AlphaFoldDB" id="A0A3M7RLX3"/>
<proteinExistence type="predicted"/>
<name>A0A3M7RLX3_BRAPC</name>
<dbReference type="Proteomes" id="UP000276133">
    <property type="component" value="Unassembled WGS sequence"/>
</dbReference>